<evidence type="ECO:0000313" key="7">
    <source>
        <dbReference type="Proteomes" id="UP000177135"/>
    </source>
</evidence>
<proteinExistence type="inferred from homology"/>
<sequence length="178" mass="19475">MKTRTQKEEMVKGMIEKLARSKSVVFTNYKGLKMSQLSDLRNKLREQNAELSVTKNTLLMVASKEVGLPELPKEVTEGPIATLFSFEDEISPLKILVKAFKDAQMGEVKGGILNAQFLDGASITKLSALPSKLELQAKVVGSLSSPLYGIVGVLHANLRNLVYALDQIKLQRGGELSS</sequence>
<evidence type="ECO:0000256" key="5">
    <source>
        <dbReference type="HAMAP-Rule" id="MF_00362"/>
    </source>
</evidence>
<organism evidence="6 7">
    <name type="scientific">Candidatus Daviesbacteria bacterium RIFOXYD1_FULL_41_10</name>
    <dbReference type="NCBI Taxonomy" id="1797801"/>
    <lineage>
        <taxon>Bacteria</taxon>
        <taxon>Candidatus Daviesiibacteriota</taxon>
    </lineage>
</organism>
<keyword evidence="5" id="KW-0699">rRNA-binding</keyword>
<dbReference type="SUPFAM" id="SSF160369">
    <property type="entry name" value="Ribosomal protein L10-like"/>
    <property type="match status" value="1"/>
</dbReference>
<evidence type="ECO:0000256" key="4">
    <source>
        <dbReference type="ARBA" id="ARBA00035202"/>
    </source>
</evidence>
<dbReference type="EMBL" id="MFEC01000006">
    <property type="protein sequence ID" value="OGE71738.1"/>
    <property type="molecule type" value="Genomic_DNA"/>
</dbReference>
<dbReference type="Gene3D" id="3.30.70.1730">
    <property type="match status" value="1"/>
</dbReference>
<dbReference type="HAMAP" id="MF_00362">
    <property type="entry name" value="Ribosomal_uL10"/>
    <property type="match status" value="1"/>
</dbReference>
<comment type="similarity">
    <text evidence="1 5">Belongs to the universal ribosomal protein uL10 family.</text>
</comment>
<dbReference type="CDD" id="cd05797">
    <property type="entry name" value="Ribosomal_L10"/>
    <property type="match status" value="1"/>
</dbReference>
<keyword evidence="5" id="KW-0694">RNA-binding</keyword>
<evidence type="ECO:0000256" key="3">
    <source>
        <dbReference type="ARBA" id="ARBA00023274"/>
    </source>
</evidence>
<accession>A0A1F5N292</accession>
<dbReference type="Pfam" id="PF00466">
    <property type="entry name" value="Ribosomal_L10"/>
    <property type="match status" value="1"/>
</dbReference>
<dbReference type="InterPro" id="IPR043141">
    <property type="entry name" value="Ribosomal_uL10-like_sf"/>
</dbReference>
<dbReference type="AlphaFoldDB" id="A0A1F5N292"/>
<dbReference type="InterPro" id="IPR022973">
    <property type="entry name" value="Ribosomal_uL10_bac"/>
</dbReference>
<evidence type="ECO:0000313" key="6">
    <source>
        <dbReference type="EMBL" id="OGE71738.1"/>
    </source>
</evidence>
<dbReference type="InterPro" id="IPR047865">
    <property type="entry name" value="Ribosomal_uL10_bac_type"/>
</dbReference>
<dbReference type="GO" id="GO:0070180">
    <property type="term" value="F:large ribosomal subunit rRNA binding"/>
    <property type="evidence" value="ECO:0007669"/>
    <property type="project" value="UniProtKB-UniRule"/>
</dbReference>
<dbReference type="InterPro" id="IPR001790">
    <property type="entry name" value="Ribosomal_uL10"/>
</dbReference>
<dbReference type="GO" id="GO:1990904">
    <property type="term" value="C:ribonucleoprotein complex"/>
    <property type="evidence" value="ECO:0007669"/>
    <property type="project" value="UniProtKB-KW"/>
</dbReference>
<keyword evidence="2 5" id="KW-0689">Ribosomal protein</keyword>
<comment type="subunit">
    <text evidence="5">Part of the ribosomal stalk of the 50S ribosomal subunit. The N-terminus interacts with L11 and the large rRNA to form the base of the stalk. The C-terminus forms an elongated spine to which L12 dimers bind in a sequential fashion forming a multimeric L10(L12)X complex.</text>
</comment>
<evidence type="ECO:0000256" key="2">
    <source>
        <dbReference type="ARBA" id="ARBA00022980"/>
    </source>
</evidence>
<comment type="function">
    <text evidence="5">Forms part of the ribosomal stalk, playing a central role in the interaction of the ribosome with GTP-bound translation factors.</text>
</comment>
<dbReference type="GO" id="GO:0006412">
    <property type="term" value="P:translation"/>
    <property type="evidence" value="ECO:0007669"/>
    <property type="project" value="UniProtKB-UniRule"/>
</dbReference>
<evidence type="ECO:0000256" key="1">
    <source>
        <dbReference type="ARBA" id="ARBA00008889"/>
    </source>
</evidence>
<dbReference type="NCBIfam" id="NF000955">
    <property type="entry name" value="PRK00099.1-1"/>
    <property type="match status" value="1"/>
</dbReference>
<name>A0A1F5N292_9BACT</name>
<dbReference type="Gene3D" id="6.10.250.290">
    <property type="match status" value="1"/>
</dbReference>
<dbReference type="GO" id="GO:0005840">
    <property type="term" value="C:ribosome"/>
    <property type="evidence" value="ECO:0007669"/>
    <property type="project" value="UniProtKB-KW"/>
</dbReference>
<dbReference type="PANTHER" id="PTHR11560">
    <property type="entry name" value="39S RIBOSOMAL PROTEIN L10, MITOCHONDRIAL"/>
    <property type="match status" value="1"/>
</dbReference>
<comment type="caution">
    <text evidence="6">The sequence shown here is derived from an EMBL/GenBank/DDBJ whole genome shotgun (WGS) entry which is preliminary data.</text>
</comment>
<protein>
    <recommendedName>
        <fullName evidence="4 5">Large ribosomal subunit protein uL10</fullName>
    </recommendedName>
</protein>
<gene>
    <name evidence="5" type="primary">rplJ</name>
    <name evidence="6" type="ORF">A2617_00770</name>
</gene>
<dbReference type="Proteomes" id="UP000177135">
    <property type="component" value="Unassembled WGS sequence"/>
</dbReference>
<keyword evidence="3 5" id="KW-0687">Ribonucleoprotein</keyword>
<reference evidence="6 7" key="1">
    <citation type="journal article" date="2016" name="Nat. Commun.">
        <title>Thousands of microbial genomes shed light on interconnected biogeochemical processes in an aquifer system.</title>
        <authorList>
            <person name="Anantharaman K."/>
            <person name="Brown C.T."/>
            <person name="Hug L.A."/>
            <person name="Sharon I."/>
            <person name="Castelle C.J."/>
            <person name="Probst A.J."/>
            <person name="Thomas B.C."/>
            <person name="Singh A."/>
            <person name="Wilkins M.J."/>
            <person name="Karaoz U."/>
            <person name="Brodie E.L."/>
            <person name="Williams K.H."/>
            <person name="Hubbard S.S."/>
            <person name="Banfield J.F."/>
        </authorList>
    </citation>
    <scope>NUCLEOTIDE SEQUENCE [LARGE SCALE GENOMIC DNA]</scope>
</reference>